<dbReference type="GO" id="GO:0000978">
    <property type="term" value="F:RNA polymerase II cis-regulatory region sequence-specific DNA binding"/>
    <property type="evidence" value="ECO:0007669"/>
    <property type="project" value="TreeGrafter"/>
</dbReference>
<feature type="compositionally biased region" description="Low complexity" evidence="10">
    <location>
        <begin position="534"/>
        <end position="543"/>
    </location>
</feature>
<keyword evidence="13" id="KW-1185">Reference proteome</keyword>
<feature type="domain" description="C2H2-type" evidence="11">
    <location>
        <begin position="646"/>
        <end position="673"/>
    </location>
</feature>
<evidence type="ECO:0000256" key="2">
    <source>
        <dbReference type="ARBA" id="ARBA00022723"/>
    </source>
</evidence>
<dbReference type="SUPFAM" id="SSF57667">
    <property type="entry name" value="beta-beta-alpha zinc fingers"/>
    <property type="match status" value="1"/>
</dbReference>
<dbReference type="STRING" id="669874.A0A1E4TT17"/>
<dbReference type="FunFam" id="3.30.160.60:FF:000100">
    <property type="entry name" value="Zinc finger 45-like"/>
    <property type="match status" value="1"/>
</dbReference>
<keyword evidence="8" id="KW-0539">Nucleus</keyword>
<dbReference type="SMART" id="SM00355">
    <property type="entry name" value="ZnF_C2H2"/>
    <property type="match status" value="2"/>
</dbReference>
<evidence type="ECO:0000256" key="7">
    <source>
        <dbReference type="ARBA" id="ARBA00023163"/>
    </source>
</evidence>
<evidence type="ECO:0000256" key="6">
    <source>
        <dbReference type="ARBA" id="ARBA00023015"/>
    </source>
</evidence>
<feature type="compositionally biased region" description="Polar residues" evidence="10">
    <location>
        <begin position="435"/>
        <end position="448"/>
    </location>
</feature>
<evidence type="ECO:0000313" key="12">
    <source>
        <dbReference type="EMBL" id="ODV94895.1"/>
    </source>
</evidence>
<dbReference type="PROSITE" id="PS00028">
    <property type="entry name" value="ZINC_FINGER_C2H2_1"/>
    <property type="match status" value="2"/>
</dbReference>
<feature type="compositionally biased region" description="Low complexity" evidence="10">
    <location>
        <begin position="493"/>
        <end position="506"/>
    </location>
</feature>
<evidence type="ECO:0000256" key="1">
    <source>
        <dbReference type="ARBA" id="ARBA00004123"/>
    </source>
</evidence>
<keyword evidence="6" id="KW-0805">Transcription regulation</keyword>
<sequence length="760" mass="85238">MEDDQFADILNLSPTANSVGTNNQTVFDNNYQENNHHIDHIGGSAIEDQHQQQEQQRQYADNIQQPFDIQSPVDLSNINLQRESSNINQNQIQQLYMEQQAQQQQQQQQYQHQFPQIMIEHEQQITVAHDNPVSNPNIPSFSFDSIPPNDHMAGVPINNSNTNLYASDTNNISTSNLSVSSRHSYVSATAAAQQAQAQAQLPKTNLQQQQQQQASIERNVTTDLLNPFRGPAFEKPRHSAISSNRSDYSSRPASPYFSASSYADVNGYSPGAASNNNEYANGNGVDFDDHVNIYDTIESLNLNNIGDNDDEVLVTNGLNLNDFAGLSLPNAEQQHILQQPFQTEQHLQHLSSQKQQKHEQQKQNHTIIKTENINNNNNNNINNDNGSTMRYLNNQIDMLTEDNLINNNNILTTTTPVTINIENAVDEIVANTPSLFSQSNHSTPMNTPRSRSRSSSIEIKKSGSVTELRNFGDSLLPTVTIHPHTAPTNFETNDGNHNNGSSSRNSTPQQKDKTLNNNLLKPDDDFQMMRAGRRSSNASVSGRSRSRSRSKSIESGRSPSSANSNVLLGVESHASVGSNNNNSSENLITDPTQNRQKMLELAAPNGSNKRIQKHPSVYACHLCDKRFTRPYNLKSHLRTHTDERPFVCSICCKAFARQHDKKRHEDLHSGEKKFQCKGYLSDGVTEWGCGKRFARTDALGRHFKTESGRECIRPLVEEEERKKAAEAVGVNAMNKSTINDDLFEKFDFKNIFESQLKKSQ</sequence>
<reference evidence="13" key="1">
    <citation type="submission" date="2016-05" db="EMBL/GenBank/DDBJ databases">
        <title>Comparative genomics of biotechnologically important yeasts.</title>
        <authorList>
            <consortium name="DOE Joint Genome Institute"/>
            <person name="Riley R."/>
            <person name="Haridas S."/>
            <person name="Wolfe K.H."/>
            <person name="Lopes M.R."/>
            <person name="Hittinger C.T."/>
            <person name="Goker M."/>
            <person name="Salamov A."/>
            <person name="Wisecaver J."/>
            <person name="Long T.M."/>
            <person name="Aerts A.L."/>
            <person name="Barry K."/>
            <person name="Choi C."/>
            <person name="Clum A."/>
            <person name="Coughlan A.Y."/>
            <person name="Deshpande S."/>
            <person name="Douglass A.P."/>
            <person name="Hanson S.J."/>
            <person name="Klenk H.-P."/>
            <person name="Labutti K."/>
            <person name="Lapidus A."/>
            <person name="Lindquist E."/>
            <person name="Lipzen A."/>
            <person name="Meier-Kolthoff J.P."/>
            <person name="Ohm R.A."/>
            <person name="Otillar R.P."/>
            <person name="Pangilinan J."/>
            <person name="Peng Y."/>
            <person name="Rokas A."/>
            <person name="Rosa C.A."/>
            <person name="Scheuner C."/>
            <person name="Sibirny A.A."/>
            <person name="Slot J.C."/>
            <person name="Stielow J.B."/>
            <person name="Sun H."/>
            <person name="Kurtzman C.P."/>
            <person name="Blackwell M."/>
            <person name="Grigoriev I.V."/>
            <person name="Jeffries T.W."/>
        </authorList>
    </citation>
    <scope>NUCLEOTIDE SEQUENCE [LARGE SCALE GENOMIC DNA]</scope>
    <source>
        <strain evidence="13">NRRL Y-2460</strain>
    </source>
</reference>
<dbReference type="Pfam" id="PF00096">
    <property type="entry name" value="zf-C2H2"/>
    <property type="match status" value="1"/>
</dbReference>
<name>A0A1E4TT17_PACTA</name>
<evidence type="ECO:0000256" key="8">
    <source>
        <dbReference type="ARBA" id="ARBA00023242"/>
    </source>
</evidence>
<keyword evidence="7" id="KW-0804">Transcription</keyword>
<dbReference type="GO" id="GO:0071248">
    <property type="term" value="P:cellular response to metal ion"/>
    <property type="evidence" value="ECO:0007669"/>
    <property type="project" value="UniProtKB-ARBA"/>
</dbReference>
<organism evidence="12 13">
    <name type="scientific">Pachysolen tannophilus NRRL Y-2460</name>
    <dbReference type="NCBI Taxonomy" id="669874"/>
    <lineage>
        <taxon>Eukaryota</taxon>
        <taxon>Fungi</taxon>
        <taxon>Dikarya</taxon>
        <taxon>Ascomycota</taxon>
        <taxon>Saccharomycotina</taxon>
        <taxon>Pichiomycetes</taxon>
        <taxon>Pachysolenaceae</taxon>
        <taxon>Pachysolen</taxon>
    </lineage>
</organism>
<keyword evidence="2" id="KW-0479">Metal-binding</keyword>
<gene>
    <name evidence="12" type="ORF">PACTADRAFT_50745</name>
</gene>
<keyword evidence="5" id="KW-0862">Zinc</keyword>
<feature type="compositionally biased region" description="Low complexity" evidence="10">
    <location>
        <begin position="372"/>
        <end position="383"/>
    </location>
</feature>
<evidence type="ECO:0000259" key="11">
    <source>
        <dbReference type="PROSITE" id="PS50157"/>
    </source>
</evidence>
<evidence type="ECO:0000256" key="4">
    <source>
        <dbReference type="ARBA" id="ARBA00022771"/>
    </source>
</evidence>
<feature type="domain" description="C2H2-type" evidence="11">
    <location>
        <begin position="618"/>
        <end position="645"/>
    </location>
</feature>
<dbReference type="EMBL" id="KV454015">
    <property type="protein sequence ID" value="ODV94895.1"/>
    <property type="molecule type" value="Genomic_DNA"/>
</dbReference>
<dbReference type="FunFam" id="3.30.160.60:FF:000181">
    <property type="entry name" value="C2H2 type zinc finger protein"/>
    <property type="match status" value="1"/>
</dbReference>
<dbReference type="GO" id="GO:0071468">
    <property type="term" value="P:cellular response to acidic pH"/>
    <property type="evidence" value="ECO:0007669"/>
    <property type="project" value="UniProtKB-ARBA"/>
</dbReference>
<evidence type="ECO:0000256" key="9">
    <source>
        <dbReference type="PROSITE-ProRule" id="PRU00042"/>
    </source>
</evidence>
<keyword evidence="4 9" id="KW-0863">Zinc-finger</keyword>
<dbReference type="PROSITE" id="PS50157">
    <property type="entry name" value="ZINC_FINGER_C2H2_2"/>
    <property type="match status" value="3"/>
</dbReference>
<dbReference type="PANTHER" id="PTHR24388">
    <property type="entry name" value="ZINC FINGER PROTEIN"/>
    <property type="match status" value="1"/>
</dbReference>
<feature type="domain" description="C2H2-type" evidence="11">
    <location>
        <begin position="674"/>
        <end position="711"/>
    </location>
</feature>
<dbReference type="GO" id="GO:0008270">
    <property type="term" value="F:zinc ion binding"/>
    <property type="evidence" value="ECO:0007669"/>
    <property type="project" value="UniProtKB-KW"/>
</dbReference>
<feature type="region of interest" description="Disordered" evidence="10">
    <location>
        <begin position="343"/>
        <end position="383"/>
    </location>
</feature>
<comment type="subcellular location">
    <subcellularLocation>
        <location evidence="1">Nucleus</location>
    </subcellularLocation>
</comment>
<proteinExistence type="predicted"/>
<accession>A0A1E4TT17</accession>
<dbReference type="InterPro" id="IPR050527">
    <property type="entry name" value="Snail/Krueppel_Znf"/>
</dbReference>
<feature type="compositionally biased region" description="Low complexity" evidence="10">
    <location>
        <begin position="344"/>
        <end position="354"/>
    </location>
</feature>
<dbReference type="AlphaFoldDB" id="A0A1E4TT17"/>
<dbReference type="GO" id="GO:0005634">
    <property type="term" value="C:nucleus"/>
    <property type="evidence" value="ECO:0007669"/>
    <property type="project" value="UniProtKB-SubCell"/>
</dbReference>
<dbReference type="InterPro" id="IPR036236">
    <property type="entry name" value="Znf_C2H2_sf"/>
</dbReference>
<evidence type="ECO:0000313" key="13">
    <source>
        <dbReference type="Proteomes" id="UP000094236"/>
    </source>
</evidence>
<dbReference type="Proteomes" id="UP000094236">
    <property type="component" value="Unassembled WGS sequence"/>
</dbReference>
<evidence type="ECO:0000256" key="5">
    <source>
        <dbReference type="ARBA" id="ARBA00022833"/>
    </source>
</evidence>
<keyword evidence="3" id="KW-0677">Repeat</keyword>
<dbReference type="GO" id="GO:0000981">
    <property type="term" value="F:DNA-binding transcription factor activity, RNA polymerase II-specific"/>
    <property type="evidence" value="ECO:0007669"/>
    <property type="project" value="TreeGrafter"/>
</dbReference>
<dbReference type="InterPro" id="IPR013087">
    <property type="entry name" value="Znf_C2H2_type"/>
</dbReference>
<dbReference type="PANTHER" id="PTHR24388:SF54">
    <property type="entry name" value="PROTEIN ESCARGOT"/>
    <property type="match status" value="1"/>
</dbReference>
<feature type="region of interest" description="Disordered" evidence="10">
    <location>
        <begin position="435"/>
        <end position="461"/>
    </location>
</feature>
<feature type="region of interest" description="Disordered" evidence="10">
    <location>
        <begin position="231"/>
        <end position="252"/>
    </location>
</feature>
<dbReference type="Gene3D" id="3.30.160.60">
    <property type="entry name" value="Classic Zinc Finger"/>
    <property type="match status" value="3"/>
</dbReference>
<evidence type="ECO:0000256" key="3">
    <source>
        <dbReference type="ARBA" id="ARBA00022737"/>
    </source>
</evidence>
<feature type="region of interest" description="Disordered" evidence="10">
    <location>
        <begin position="478"/>
        <end position="565"/>
    </location>
</feature>
<evidence type="ECO:0000256" key="10">
    <source>
        <dbReference type="SAM" id="MobiDB-lite"/>
    </source>
</evidence>
<protein>
    <recommendedName>
        <fullName evidence="11">C2H2-type domain-containing protein</fullName>
    </recommendedName>
</protein>
<dbReference type="OrthoDB" id="8117402at2759"/>